<evidence type="ECO:0000313" key="3">
    <source>
        <dbReference type="EMBL" id="SCZ79812.1"/>
    </source>
</evidence>
<feature type="chain" id="PRO_5038686329" description="Copper binding protein CusF" evidence="2">
    <location>
        <begin position="28"/>
        <end position="138"/>
    </location>
</feature>
<evidence type="ECO:0000256" key="2">
    <source>
        <dbReference type="SAM" id="SignalP"/>
    </source>
</evidence>
<accession>A0A1G5S0A5</accession>
<name>A0A1G5S0A5_9FIRM</name>
<evidence type="ECO:0000313" key="4">
    <source>
        <dbReference type="Proteomes" id="UP000199208"/>
    </source>
</evidence>
<sequence length="138" mass="14467">MKKAMKHKHLSALVLVAVLILSLGALGGCARPDGPAVSSPAPEVSAPAPEVSSPAPEVTLPAPTAKIADQATDAEGVYNGQIDNNSIEIQMSPTDVAAFRTTEVNDQLEGLEDGDRVKFGYKPNAEGQLVLTFIEKME</sequence>
<dbReference type="PROSITE" id="PS51257">
    <property type="entry name" value="PROKAR_LIPOPROTEIN"/>
    <property type="match status" value="1"/>
</dbReference>
<protein>
    <recommendedName>
        <fullName evidence="5">Copper binding protein CusF</fullName>
    </recommendedName>
</protein>
<keyword evidence="4" id="KW-1185">Reference proteome</keyword>
<evidence type="ECO:0000256" key="1">
    <source>
        <dbReference type="SAM" id="MobiDB-lite"/>
    </source>
</evidence>
<dbReference type="AlphaFoldDB" id="A0A1G5S0A5"/>
<keyword evidence="2" id="KW-0732">Signal</keyword>
<dbReference type="Proteomes" id="UP000199208">
    <property type="component" value="Unassembled WGS sequence"/>
</dbReference>
<dbReference type="RefSeq" id="WP_092590956.1">
    <property type="nucleotide sequence ID" value="NZ_FMWL01000009.1"/>
</dbReference>
<dbReference type="STRING" id="1120920.SAMN03080599_01941"/>
<gene>
    <name evidence="3" type="ORF">SAMN03080599_01941</name>
</gene>
<feature type="region of interest" description="Disordered" evidence="1">
    <location>
        <begin position="33"/>
        <end position="59"/>
    </location>
</feature>
<feature type="signal peptide" evidence="2">
    <location>
        <begin position="1"/>
        <end position="27"/>
    </location>
</feature>
<reference evidence="3 4" key="1">
    <citation type="submission" date="2016-10" db="EMBL/GenBank/DDBJ databases">
        <authorList>
            <person name="de Groot N.N."/>
        </authorList>
    </citation>
    <scope>NUCLEOTIDE SEQUENCE [LARGE SCALE GENOMIC DNA]</scope>
    <source>
        <strain evidence="3 4">DSM 2784</strain>
    </source>
</reference>
<feature type="compositionally biased region" description="Low complexity" evidence="1">
    <location>
        <begin position="35"/>
        <end position="58"/>
    </location>
</feature>
<evidence type="ECO:0008006" key="5">
    <source>
        <dbReference type="Google" id="ProtNLM"/>
    </source>
</evidence>
<dbReference type="OrthoDB" id="2067368at2"/>
<dbReference type="EMBL" id="FMWL01000009">
    <property type="protein sequence ID" value="SCZ79812.1"/>
    <property type="molecule type" value="Genomic_DNA"/>
</dbReference>
<proteinExistence type="predicted"/>
<organism evidence="3 4">
    <name type="scientific">Acidaminobacter hydrogenoformans DSM 2784</name>
    <dbReference type="NCBI Taxonomy" id="1120920"/>
    <lineage>
        <taxon>Bacteria</taxon>
        <taxon>Bacillati</taxon>
        <taxon>Bacillota</taxon>
        <taxon>Clostridia</taxon>
        <taxon>Peptostreptococcales</taxon>
        <taxon>Acidaminobacteraceae</taxon>
        <taxon>Acidaminobacter</taxon>
    </lineage>
</organism>